<proteinExistence type="predicted"/>
<accession>A0ACC0TTG3</accession>
<comment type="caution">
    <text evidence="1">The sequence shown here is derived from an EMBL/GenBank/DDBJ whole genome shotgun (WGS) entry which is preliminary data.</text>
</comment>
<organism evidence="1 2">
    <name type="scientific">Russula earlei</name>
    <dbReference type="NCBI Taxonomy" id="71964"/>
    <lineage>
        <taxon>Eukaryota</taxon>
        <taxon>Fungi</taxon>
        <taxon>Dikarya</taxon>
        <taxon>Basidiomycota</taxon>
        <taxon>Agaricomycotina</taxon>
        <taxon>Agaricomycetes</taxon>
        <taxon>Russulales</taxon>
        <taxon>Russulaceae</taxon>
        <taxon>Russula</taxon>
    </lineage>
</organism>
<keyword evidence="2" id="KW-1185">Reference proteome</keyword>
<evidence type="ECO:0000313" key="2">
    <source>
        <dbReference type="Proteomes" id="UP001207468"/>
    </source>
</evidence>
<protein>
    <submittedName>
        <fullName evidence="1">Uncharacterized protein</fullName>
    </submittedName>
</protein>
<name>A0ACC0TTG3_9AGAM</name>
<dbReference type="Proteomes" id="UP001207468">
    <property type="component" value="Unassembled WGS sequence"/>
</dbReference>
<feature type="non-terminal residue" evidence="1">
    <location>
        <position position="117"/>
    </location>
</feature>
<gene>
    <name evidence="1" type="ORF">F5148DRAFT_1262074</name>
</gene>
<dbReference type="EMBL" id="JAGFNK010000873">
    <property type="protein sequence ID" value="KAI9437922.1"/>
    <property type="molecule type" value="Genomic_DNA"/>
</dbReference>
<reference evidence="1" key="1">
    <citation type="submission" date="2021-03" db="EMBL/GenBank/DDBJ databases">
        <title>Evolutionary priming and transition to the ectomycorrhizal habit in an iconic lineage of mushroom-forming fungi: is preadaptation a requirement?</title>
        <authorList>
            <consortium name="DOE Joint Genome Institute"/>
            <person name="Looney B.P."/>
            <person name="Miyauchi S."/>
            <person name="Morin E."/>
            <person name="Drula E."/>
            <person name="Courty P.E."/>
            <person name="Chicoki N."/>
            <person name="Fauchery L."/>
            <person name="Kohler A."/>
            <person name="Kuo A."/>
            <person name="LaButti K."/>
            <person name="Pangilinan J."/>
            <person name="Lipzen A."/>
            <person name="Riley R."/>
            <person name="Andreopoulos W."/>
            <person name="He G."/>
            <person name="Johnson J."/>
            <person name="Barry K.W."/>
            <person name="Grigoriev I.V."/>
            <person name="Nagy L."/>
            <person name="Hibbett D."/>
            <person name="Henrissat B."/>
            <person name="Matheny P.B."/>
            <person name="Labbe J."/>
            <person name="Martin A.F."/>
        </authorList>
    </citation>
    <scope>NUCLEOTIDE SEQUENCE</scope>
    <source>
        <strain evidence="1">BPL698</strain>
    </source>
</reference>
<sequence length="117" mass="12230">MKKILFGSAAAICTVVGLSSFKTANTGNFAWFGVNAFQNIPVTDGHITTAEASSGDFTFLGTSPTEIDNSCNSGSQYCVFGLDTTSSNVKTAGSAHVYTLNFSGSTPIPVENFDTRP</sequence>
<evidence type="ECO:0000313" key="1">
    <source>
        <dbReference type="EMBL" id="KAI9437922.1"/>
    </source>
</evidence>